<gene>
    <name evidence="1" type="ordered locus">ROD_48641</name>
</gene>
<keyword evidence="2" id="KW-1185">Reference proteome</keyword>
<dbReference type="HOGENOM" id="CLU_3026341_0_0_6"/>
<dbReference type="EMBL" id="FN543502">
    <property type="protein sequence ID" value="CBG91550.1"/>
    <property type="molecule type" value="Genomic_DNA"/>
</dbReference>
<dbReference type="AlphaFoldDB" id="D2TRV8"/>
<accession>D2TRV8</accession>
<dbReference type="eggNOG" id="ENOG5033I3G">
    <property type="taxonomic scope" value="Bacteria"/>
</dbReference>
<protein>
    <submittedName>
        <fullName evidence="1">Uncharacterized protein</fullName>
    </submittedName>
</protein>
<evidence type="ECO:0000313" key="1">
    <source>
        <dbReference type="EMBL" id="CBG91550.1"/>
    </source>
</evidence>
<evidence type="ECO:0000313" key="2">
    <source>
        <dbReference type="Proteomes" id="UP000001889"/>
    </source>
</evidence>
<reference evidence="1 2" key="1">
    <citation type="journal article" date="2010" name="J. Bacteriol.">
        <title>The Citrobacter rodentium genome sequence reveals convergent evolution with human pathogenic Escherichia coli.</title>
        <authorList>
            <person name="Petty N.K."/>
            <person name="Bulgin R."/>
            <person name="Crepin V.F."/>
            <person name="Cerdeno-Tarraga A.M."/>
            <person name="Schroeder G.N."/>
            <person name="Quail M.A."/>
            <person name="Lennard N."/>
            <person name="Corton C."/>
            <person name="Barron A."/>
            <person name="Clark L."/>
            <person name="Toribio A.L."/>
            <person name="Parkhill J."/>
            <person name="Dougan G."/>
            <person name="Frankel G."/>
            <person name="Thomson N.R."/>
        </authorList>
    </citation>
    <scope>NUCLEOTIDE SEQUENCE [LARGE SCALE GENOMIC DNA]</scope>
    <source>
        <strain evidence="1 2">ICC168</strain>
    </source>
</reference>
<dbReference type="KEGG" id="cro:ROD_48641"/>
<dbReference type="Proteomes" id="UP000001889">
    <property type="component" value="Chromosome"/>
</dbReference>
<organism evidence="1 2">
    <name type="scientific">Citrobacter rodentium (strain ICC168)</name>
    <name type="common">Citrobacter freundii biotype 4280</name>
    <dbReference type="NCBI Taxonomy" id="637910"/>
    <lineage>
        <taxon>Bacteria</taxon>
        <taxon>Pseudomonadati</taxon>
        <taxon>Pseudomonadota</taxon>
        <taxon>Gammaproteobacteria</taxon>
        <taxon>Enterobacterales</taxon>
        <taxon>Enterobacteriaceae</taxon>
        <taxon>Citrobacter</taxon>
    </lineage>
</organism>
<proteinExistence type="predicted"/>
<name>D2TRV8_CITRI</name>
<dbReference type="STRING" id="637910.ROD_48641"/>
<sequence>MLKKEPAAAKAEFELRHTFAKSVKSAIFGPVLTFFFWCGLSKMQYETFKQHYLNK</sequence>